<organism evidence="1 2">
    <name type="scientific">Maribacter stanieri</name>
    <dbReference type="NCBI Taxonomy" id="440514"/>
    <lineage>
        <taxon>Bacteria</taxon>
        <taxon>Pseudomonadati</taxon>
        <taxon>Bacteroidota</taxon>
        <taxon>Flavobacteriia</taxon>
        <taxon>Flavobacteriales</taxon>
        <taxon>Flavobacteriaceae</taxon>
        <taxon>Maribacter</taxon>
    </lineage>
</organism>
<dbReference type="RefSeq" id="WP_091901318.1">
    <property type="nucleotide sequence ID" value="NZ_FOYX01000001.1"/>
</dbReference>
<proteinExistence type="predicted"/>
<dbReference type="Proteomes" id="UP000199462">
    <property type="component" value="Unassembled WGS sequence"/>
</dbReference>
<keyword evidence="2" id="KW-1185">Reference proteome</keyword>
<dbReference type="EMBL" id="FOYX01000001">
    <property type="protein sequence ID" value="SFR56377.1"/>
    <property type="molecule type" value="Genomic_DNA"/>
</dbReference>
<dbReference type="AlphaFoldDB" id="A0A1I6HPT2"/>
<dbReference type="STRING" id="440514.SAMN04488010_0582"/>
<protein>
    <submittedName>
        <fullName evidence="1">Uncharacterized protein</fullName>
    </submittedName>
</protein>
<sequence>MGIFDLFKKEDNKSGILNTENGISGPTFLKGFTEHIEKPKDLHSHEWRRKLRTASANRKFKIKFYGALHEDYSNLIVETDFAPALVYAVDIVTGEEILLFDGCKHGYNAMFCDTFTPEQITNRPLANQYKDSKGNEVFEITISTYYGIDYEDEFREEVDTNGLLELIDGTKMDFESVKRNGYDTLQIWATNTNGEIVEVVSEELA</sequence>
<gene>
    <name evidence="1" type="ORF">SAMN04488010_0582</name>
</gene>
<accession>A0A1I6HPT2</accession>
<evidence type="ECO:0000313" key="1">
    <source>
        <dbReference type="EMBL" id="SFR56377.1"/>
    </source>
</evidence>
<evidence type="ECO:0000313" key="2">
    <source>
        <dbReference type="Proteomes" id="UP000199462"/>
    </source>
</evidence>
<name>A0A1I6HPT2_9FLAO</name>
<reference evidence="2" key="1">
    <citation type="submission" date="2016-10" db="EMBL/GenBank/DDBJ databases">
        <authorList>
            <person name="Varghese N."/>
            <person name="Submissions S."/>
        </authorList>
    </citation>
    <scope>NUCLEOTIDE SEQUENCE [LARGE SCALE GENOMIC DNA]</scope>
    <source>
        <strain evidence="2">DSM 19891</strain>
    </source>
</reference>